<dbReference type="PANTHER" id="PTHR30250:SF27">
    <property type="entry name" value="POLYSACCHARIDE BIOSYNTHESIS PROTEIN"/>
    <property type="match status" value="1"/>
</dbReference>
<feature type="transmembrane region" description="Helical" evidence="6">
    <location>
        <begin position="191"/>
        <end position="213"/>
    </location>
</feature>
<dbReference type="InterPro" id="IPR002797">
    <property type="entry name" value="Polysacc_synth"/>
</dbReference>
<keyword evidence="5 6" id="KW-0472">Membrane</keyword>
<dbReference type="SMR" id="A0A832SK44"/>
<dbReference type="InterPro" id="IPR050833">
    <property type="entry name" value="Poly_Biosynth_Transport"/>
</dbReference>
<organism evidence="7 8">
    <name type="scientific">Methanocaldococcus jannaschii</name>
    <dbReference type="NCBI Taxonomy" id="2190"/>
    <lineage>
        <taxon>Archaea</taxon>
        <taxon>Methanobacteriati</taxon>
        <taxon>Methanobacteriota</taxon>
        <taxon>Methanomada group</taxon>
        <taxon>Methanococci</taxon>
        <taxon>Methanococcales</taxon>
        <taxon>Methanocaldococcaceae</taxon>
        <taxon>Methanocaldococcus</taxon>
    </lineage>
</organism>
<keyword evidence="4 6" id="KW-1133">Transmembrane helix</keyword>
<feature type="transmembrane region" description="Helical" evidence="6">
    <location>
        <begin position="467"/>
        <end position="489"/>
    </location>
</feature>
<comment type="caution">
    <text evidence="7">The sequence shown here is derived from an EMBL/GenBank/DDBJ whole genome shotgun (WGS) entry which is preliminary data.</text>
</comment>
<feature type="transmembrane region" description="Helical" evidence="6">
    <location>
        <begin position="275"/>
        <end position="296"/>
    </location>
</feature>
<name>A0A832SK44_9EURY</name>
<keyword evidence="2" id="KW-1003">Cell membrane</keyword>
<protein>
    <submittedName>
        <fullName evidence="7">Flippase</fullName>
    </submittedName>
</protein>
<dbReference type="Proteomes" id="UP000645676">
    <property type="component" value="Unassembled WGS sequence"/>
</dbReference>
<evidence type="ECO:0000256" key="4">
    <source>
        <dbReference type="ARBA" id="ARBA00022989"/>
    </source>
</evidence>
<evidence type="ECO:0000256" key="2">
    <source>
        <dbReference type="ARBA" id="ARBA00022475"/>
    </source>
</evidence>
<feature type="transmembrane region" description="Helical" evidence="6">
    <location>
        <begin position="132"/>
        <end position="155"/>
    </location>
</feature>
<dbReference type="GO" id="GO:0005886">
    <property type="term" value="C:plasma membrane"/>
    <property type="evidence" value="ECO:0007669"/>
    <property type="project" value="UniProtKB-SubCell"/>
</dbReference>
<feature type="transmembrane region" description="Helical" evidence="6">
    <location>
        <begin position="44"/>
        <end position="66"/>
    </location>
</feature>
<comment type="subcellular location">
    <subcellularLocation>
        <location evidence="1">Cell membrane</location>
        <topology evidence="1">Multi-pass membrane protein</topology>
    </subcellularLocation>
</comment>
<proteinExistence type="predicted"/>
<dbReference type="Pfam" id="PF01943">
    <property type="entry name" value="Polysacc_synt"/>
    <property type="match status" value="1"/>
</dbReference>
<feature type="transmembrane region" description="Helical" evidence="6">
    <location>
        <begin position="443"/>
        <end position="461"/>
    </location>
</feature>
<keyword evidence="3 6" id="KW-0812">Transmembrane</keyword>
<feature type="transmembrane region" description="Helical" evidence="6">
    <location>
        <begin position="234"/>
        <end position="255"/>
    </location>
</feature>
<sequence>MSYKEKAVKGVSWHLLSYFLAAPIAYLVRVLYANEIPKLDVGLFYAVLDFFSMLVVFRAFGLDQALIRYIPKYLAENRLDMLKSSIVFVGILQTILAFIVAFLVVIFAPYIAEFYINNQGQFTGRLDLVINILIIMAMGYYFLDSIVAFFSNILTGFQLQNYASSTRVVRILSVFIFSLIFIYLFNVHNAYVPSVSYLLMAVVMIIIYGYIVVKKIFPKFAKEKVIFSRKLIRNLFSYGMYVMIGYAGSLILGYLDGICLTYFTGLNAVADYRNVAMPTVNILSYFAFSVGAVLFPMSSELWEKGYKKALSYGVEKVFLYSLIIVTPLAILMAYFPTVIINILFNPKYLSAAPAIQILSFGAMFLTFNSIGFNILNGIGRPNISTKILYIGASFNLIFNILLIPKFGIIGAAITTVFGYFIMWIFQIWFLNKLLEHQFLNKKWILVILVGIFSLIPVMFIKDLIDNVILQLFVCGVVYFGIYILGIFGLKIINIYEVKDIISKIIKR</sequence>
<dbReference type="RefSeq" id="WP_010870580.1">
    <property type="nucleotide sequence ID" value="NC_000909.1"/>
</dbReference>
<evidence type="ECO:0000256" key="6">
    <source>
        <dbReference type="SAM" id="Phobius"/>
    </source>
</evidence>
<feature type="transmembrane region" description="Helical" evidence="6">
    <location>
        <begin position="86"/>
        <end position="112"/>
    </location>
</feature>
<gene>
    <name evidence="7" type="ORF">HA335_02645</name>
</gene>
<evidence type="ECO:0000256" key="5">
    <source>
        <dbReference type="ARBA" id="ARBA00023136"/>
    </source>
</evidence>
<accession>A0A832SK44</accession>
<dbReference type="PANTHER" id="PTHR30250">
    <property type="entry name" value="PST FAMILY PREDICTED COLANIC ACID TRANSPORTER"/>
    <property type="match status" value="1"/>
</dbReference>
<evidence type="ECO:0000256" key="3">
    <source>
        <dbReference type="ARBA" id="ARBA00022692"/>
    </source>
</evidence>
<reference evidence="7" key="1">
    <citation type="journal article" date="2020" name="bioRxiv">
        <title>A rank-normalized archaeal taxonomy based on genome phylogeny resolves widespread incomplete and uneven classifications.</title>
        <authorList>
            <person name="Rinke C."/>
            <person name="Chuvochina M."/>
            <person name="Mussig A.J."/>
            <person name="Chaumeil P.-A."/>
            <person name="Waite D.W."/>
            <person name="Whitman W.B."/>
            <person name="Parks D.H."/>
            <person name="Hugenholtz P."/>
        </authorList>
    </citation>
    <scope>NUCLEOTIDE SEQUENCE</scope>
    <source>
        <strain evidence="7">UBA8849</strain>
    </source>
</reference>
<evidence type="ECO:0000256" key="1">
    <source>
        <dbReference type="ARBA" id="ARBA00004651"/>
    </source>
</evidence>
<dbReference type="OMA" id="LYYFQGP"/>
<dbReference type="AlphaFoldDB" id="A0A832SK44"/>
<feature type="transmembrane region" description="Helical" evidence="6">
    <location>
        <begin position="317"/>
        <end position="343"/>
    </location>
</feature>
<evidence type="ECO:0000313" key="8">
    <source>
        <dbReference type="Proteomes" id="UP000645676"/>
    </source>
</evidence>
<feature type="transmembrane region" description="Helical" evidence="6">
    <location>
        <begin position="387"/>
        <end position="403"/>
    </location>
</feature>
<feature type="transmembrane region" description="Helical" evidence="6">
    <location>
        <begin position="355"/>
        <end position="375"/>
    </location>
</feature>
<feature type="transmembrane region" description="Helical" evidence="6">
    <location>
        <begin position="409"/>
        <end position="431"/>
    </location>
</feature>
<dbReference type="CDD" id="cd13128">
    <property type="entry name" value="MATE_Wzx_like"/>
    <property type="match status" value="1"/>
</dbReference>
<evidence type="ECO:0000313" key="7">
    <source>
        <dbReference type="EMBL" id="HII59472.1"/>
    </source>
</evidence>
<feature type="transmembrane region" description="Helical" evidence="6">
    <location>
        <begin position="167"/>
        <end position="185"/>
    </location>
</feature>
<feature type="transmembrane region" description="Helical" evidence="6">
    <location>
        <begin position="12"/>
        <end position="32"/>
    </location>
</feature>
<dbReference type="EMBL" id="DUJR01000012">
    <property type="protein sequence ID" value="HII59472.1"/>
    <property type="molecule type" value="Genomic_DNA"/>
</dbReference>